<comment type="subunit">
    <text evidence="2 5">Homopentamer.</text>
</comment>
<comment type="subcellular location">
    <subcellularLocation>
        <location evidence="5">Secreted</location>
    </subcellularLocation>
    <subcellularLocation>
        <location evidence="5">Bacterial flagellum</location>
    </subcellularLocation>
</comment>
<keyword evidence="3" id="KW-0175">Coiled coil</keyword>
<evidence type="ECO:0000256" key="2">
    <source>
        <dbReference type="ARBA" id="ARBA00011255"/>
    </source>
</evidence>
<dbReference type="InterPro" id="IPR003481">
    <property type="entry name" value="FliD_N"/>
</dbReference>
<dbReference type="Pfam" id="PF02465">
    <property type="entry name" value="FliD_N"/>
    <property type="match status" value="1"/>
</dbReference>
<keyword evidence="8" id="KW-0282">Flagellum</keyword>
<evidence type="ECO:0000256" key="3">
    <source>
        <dbReference type="ARBA" id="ARBA00023054"/>
    </source>
</evidence>
<keyword evidence="4 5" id="KW-0975">Bacterial flagellum</keyword>
<evidence type="ECO:0000259" key="7">
    <source>
        <dbReference type="Pfam" id="PF07195"/>
    </source>
</evidence>
<feature type="domain" description="Flagellar hook-associated protein 2 N-terminal" evidence="6">
    <location>
        <begin position="8"/>
        <end position="105"/>
    </location>
</feature>
<proteinExistence type="inferred from homology"/>
<dbReference type="RefSeq" id="WP_270898345.1">
    <property type="nucleotide sequence ID" value="NZ_JBHSPF010000022.1"/>
</dbReference>
<keyword evidence="5" id="KW-0964">Secreted</keyword>
<comment type="similarity">
    <text evidence="1 5">Belongs to the FliD family.</text>
</comment>
<reference evidence="9" key="1">
    <citation type="journal article" date="2019" name="Int. J. Syst. Evol. Microbiol.">
        <title>The Global Catalogue of Microorganisms (GCM) 10K type strain sequencing project: providing services to taxonomists for standard genome sequencing and annotation.</title>
        <authorList>
            <consortium name="The Broad Institute Genomics Platform"/>
            <consortium name="The Broad Institute Genome Sequencing Center for Infectious Disease"/>
            <person name="Wu L."/>
            <person name="Ma J."/>
        </authorList>
    </citation>
    <scope>NUCLEOTIDE SEQUENCE [LARGE SCALE GENOMIC DNA]</scope>
    <source>
        <strain evidence="9">CGMCC 1.15790</strain>
    </source>
</reference>
<dbReference type="EMBL" id="JBHSPF010000022">
    <property type="protein sequence ID" value="MFC5628468.1"/>
    <property type="molecule type" value="Genomic_DNA"/>
</dbReference>
<keyword evidence="8" id="KW-0969">Cilium</keyword>
<dbReference type="PANTHER" id="PTHR30288">
    <property type="entry name" value="FLAGELLAR CAP/ASSEMBLY PROTEIN FLID"/>
    <property type="match status" value="1"/>
</dbReference>
<feature type="domain" description="Flagellar hook-associated protein 2 C-terminal" evidence="7">
    <location>
        <begin position="395"/>
        <end position="659"/>
    </location>
</feature>
<comment type="function">
    <text evidence="5">Required for morphogenesis and for the elongation of the flagellar filament by facilitating polymerization of the flagellin monomers at the tip of growing filament. Forms a capping structure, which prevents flagellin subunits (transported through the central channel of the flagellum) from leaking out without polymerization at the distal end.</text>
</comment>
<sequence length="675" mass="76530">MRIAGLASGMDIEQMVNDLMRAERMPMDKLIQQRQTLNWKMDEYRAINIKFNDFRNNIFDTVMRQANMLARTATSTDDSRVTAQASSTAGNATYRITEVQQLAQAESQVGGKIGEDFDPSKSLRSQNIEGSNLTWETGVLQRENIRVSENTKELTIDIPDRAGNVTNETDIIVKVNGQAIPSDGFTTTMEDGKMTLQFDEELSARDNVTIQYFTENETRTFPAIEGTEEEPEPVDTFHIGKGSIYYNPEDEQSIRVTVNGVALKIVTDPEAELAEDEAFVNLDTGLVRLGQATTEEVKITYSQEYTTSGMTTYNENGEAIHDRFVIQSSQTLNQVINEINRSSVGVQAFFDEFENKMSFTRTETGVFNKDGAEIKFDGEFFNHVLQMADAEVQAAQNAKFTMNGLTTERHSNTFTIGGMTITLQDTFDESDNPVVLGSTVDTDGIFDTIKEFVDEYNELLETVHEKLKEERYRDYPPLTDEQRRELSEREAELWDEKAQSGLLRNDRTLSSIMDTLRLDLYGTVDHGLESEFNHLSNIGITTSDDYLERGKLEIDETKLREAIEADPEAVFQLFAADGETQAEQGVARRLRNSLDHAIDTLAERAGGFRGKIQNHQFTIGRNLNDLEDRITNFERRLAQIEDRYWRQFTAMEKAIARANEQSNFLYQQFMGQGGF</sequence>
<dbReference type="Pfam" id="PF07195">
    <property type="entry name" value="FliD_C"/>
    <property type="match status" value="1"/>
</dbReference>
<organism evidence="8 9">
    <name type="scientific">Aliibacillus thermotolerans</name>
    <dbReference type="NCBI Taxonomy" id="1834418"/>
    <lineage>
        <taxon>Bacteria</taxon>
        <taxon>Bacillati</taxon>
        <taxon>Bacillota</taxon>
        <taxon>Bacilli</taxon>
        <taxon>Bacillales</taxon>
        <taxon>Bacillaceae</taxon>
        <taxon>Aliibacillus</taxon>
    </lineage>
</organism>
<dbReference type="InterPro" id="IPR010809">
    <property type="entry name" value="FliD_C"/>
</dbReference>
<evidence type="ECO:0000256" key="4">
    <source>
        <dbReference type="ARBA" id="ARBA00023143"/>
    </source>
</evidence>
<evidence type="ECO:0000256" key="5">
    <source>
        <dbReference type="RuleBase" id="RU362066"/>
    </source>
</evidence>
<protein>
    <recommendedName>
        <fullName evidence="5">Flagellar hook-associated protein 2</fullName>
        <shortName evidence="5">HAP2</shortName>
    </recommendedName>
    <alternativeName>
        <fullName evidence="5">Flagellar cap protein</fullName>
    </alternativeName>
</protein>
<evidence type="ECO:0000313" key="9">
    <source>
        <dbReference type="Proteomes" id="UP001596143"/>
    </source>
</evidence>
<evidence type="ECO:0000256" key="1">
    <source>
        <dbReference type="ARBA" id="ARBA00009764"/>
    </source>
</evidence>
<accession>A0ABW0U4Y6</accession>
<dbReference type="PANTHER" id="PTHR30288:SF0">
    <property type="entry name" value="FLAGELLAR HOOK-ASSOCIATED PROTEIN 2"/>
    <property type="match status" value="1"/>
</dbReference>
<gene>
    <name evidence="8" type="primary">fliD</name>
    <name evidence="8" type="ORF">ACFPTR_06090</name>
</gene>
<comment type="caution">
    <text evidence="8">The sequence shown here is derived from an EMBL/GenBank/DDBJ whole genome shotgun (WGS) entry which is preliminary data.</text>
</comment>
<evidence type="ECO:0000313" key="8">
    <source>
        <dbReference type="EMBL" id="MFC5628468.1"/>
    </source>
</evidence>
<name>A0ABW0U4Y6_9BACI</name>
<keyword evidence="8" id="KW-0966">Cell projection</keyword>
<dbReference type="InterPro" id="IPR040026">
    <property type="entry name" value="FliD"/>
</dbReference>
<evidence type="ECO:0000259" key="6">
    <source>
        <dbReference type="Pfam" id="PF02465"/>
    </source>
</evidence>
<dbReference type="Proteomes" id="UP001596143">
    <property type="component" value="Unassembled WGS sequence"/>
</dbReference>
<keyword evidence="9" id="KW-1185">Reference proteome</keyword>